<dbReference type="EMBL" id="SLUK01000007">
    <property type="protein sequence ID" value="TCL43069.1"/>
    <property type="molecule type" value="Genomic_DNA"/>
</dbReference>
<dbReference type="AlphaFoldDB" id="A0A9X8Y817"/>
<protein>
    <submittedName>
        <fullName evidence="6">Energy-coupling factor transport system permease protein</fullName>
    </submittedName>
</protein>
<dbReference type="Proteomes" id="UP000294682">
    <property type="component" value="Unassembled WGS sequence"/>
</dbReference>
<keyword evidence="4 5" id="KW-0472">Membrane</keyword>
<feature type="transmembrane region" description="Helical" evidence="5">
    <location>
        <begin position="39"/>
        <end position="56"/>
    </location>
</feature>
<gene>
    <name evidence="6" type="ORF">EDD78_107173</name>
</gene>
<dbReference type="RefSeq" id="WP_079698508.1">
    <property type="nucleotide sequence ID" value="NZ_JADNAH010000021.1"/>
</dbReference>
<dbReference type="CDD" id="cd16914">
    <property type="entry name" value="EcfT"/>
    <property type="match status" value="1"/>
</dbReference>
<sequence length="275" mass="31222">MKVLLGYIDRPSVVHQLTGATKLLGVMLWSVAAMTTYDTRVLVCLIAMSLVIFAVSKIKVSDISFVLTFILIFLLLNNLAIFLFSPEEGVRIYGTRHELFHIVGRYNVTQEQLFYMLNISMKYFAVIPMALLFVVTTNPSEFAASLNRIGVSYKISYAVAIALRYIPDIQRDYHNIALAQQARGIDISRKEKFWKRVKNAAAIVLPLIMQSLSRIEVISNAMELRGFGKGKGRTWYSARPFVRRDYIAIAFVSVVMVLSLVVTFHDGSRFYNPFL</sequence>
<dbReference type="Pfam" id="PF02361">
    <property type="entry name" value="CbiQ"/>
    <property type="match status" value="1"/>
</dbReference>
<keyword evidence="7" id="KW-1185">Reference proteome</keyword>
<comment type="caution">
    <text evidence="6">The sequence shown here is derived from an EMBL/GenBank/DDBJ whole genome shotgun (WGS) entry which is preliminary data.</text>
</comment>
<evidence type="ECO:0000256" key="5">
    <source>
        <dbReference type="SAM" id="Phobius"/>
    </source>
</evidence>
<keyword evidence="2 5" id="KW-0812">Transmembrane</keyword>
<evidence type="ECO:0000256" key="1">
    <source>
        <dbReference type="ARBA" id="ARBA00004141"/>
    </source>
</evidence>
<evidence type="ECO:0000256" key="4">
    <source>
        <dbReference type="ARBA" id="ARBA00023136"/>
    </source>
</evidence>
<dbReference type="GO" id="GO:0005886">
    <property type="term" value="C:plasma membrane"/>
    <property type="evidence" value="ECO:0007669"/>
    <property type="project" value="TreeGrafter"/>
</dbReference>
<reference evidence="6 7" key="1">
    <citation type="submission" date="2019-03" db="EMBL/GenBank/DDBJ databases">
        <title>Genomic Encyclopedia of Type Strains, Phase IV (KMG-IV): sequencing the most valuable type-strain genomes for metagenomic binning, comparative biology and taxonomic classification.</title>
        <authorList>
            <person name="Goeker M."/>
        </authorList>
    </citation>
    <scope>NUCLEOTIDE SEQUENCE [LARGE SCALE GENOMIC DNA]</scope>
    <source>
        <strain evidence="6 7">DSM 100433</strain>
    </source>
</reference>
<dbReference type="PANTHER" id="PTHR33514:SF1">
    <property type="entry name" value="ABC TRANSPORTER PERMEASE"/>
    <property type="match status" value="1"/>
</dbReference>
<dbReference type="PANTHER" id="PTHR33514">
    <property type="entry name" value="PROTEIN ABCI12, CHLOROPLASTIC"/>
    <property type="match status" value="1"/>
</dbReference>
<dbReference type="OrthoDB" id="8635523at2"/>
<name>A0A9X8Y817_9FIRM</name>
<evidence type="ECO:0000313" key="7">
    <source>
        <dbReference type="Proteomes" id="UP000294682"/>
    </source>
</evidence>
<comment type="subcellular location">
    <subcellularLocation>
        <location evidence="1">Membrane</location>
        <topology evidence="1">Multi-pass membrane protein</topology>
    </subcellularLocation>
</comment>
<evidence type="ECO:0000313" key="6">
    <source>
        <dbReference type="EMBL" id="TCL43069.1"/>
    </source>
</evidence>
<feature type="transmembrane region" description="Helical" evidence="5">
    <location>
        <begin position="113"/>
        <end position="135"/>
    </location>
</feature>
<accession>A0A9X8Y817</accession>
<proteinExistence type="predicted"/>
<feature type="transmembrane region" description="Helical" evidence="5">
    <location>
        <begin position="63"/>
        <end position="84"/>
    </location>
</feature>
<feature type="transmembrane region" description="Helical" evidence="5">
    <location>
        <begin position="12"/>
        <end position="33"/>
    </location>
</feature>
<feature type="transmembrane region" description="Helical" evidence="5">
    <location>
        <begin position="246"/>
        <end position="265"/>
    </location>
</feature>
<organism evidence="6 7">
    <name type="scientific">Harryflintia acetispora</name>
    <dbReference type="NCBI Taxonomy" id="1849041"/>
    <lineage>
        <taxon>Bacteria</taxon>
        <taxon>Bacillati</taxon>
        <taxon>Bacillota</taxon>
        <taxon>Clostridia</taxon>
        <taxon>Eubacteriales</taxon>
        <taxon>Oscillospiraceae</taxon>
        <taxon>Harryflintia</taxon>
    </lineage>
</organism>
<evidence type="ECO:0000256" key="2">
    <source>
        <dbReference type="ARBA" id="ARBA00022692"/>
    </source>
</evidence>
<dbReference type="InterPro" id="IPR003339">
    <property type="entry name" value="ABC/ECF_trnsptr_transmembrane"/>
</dbReference>
<evidence type="ECO:0000256" key="3">
    <source>
        <dbReference type="ARBA" id="ARBA00022989"/>
    </source>
</evidence>
<keyword evidence="3 5" id="KW-1133">Transmembrane helix</keyword>